<proteinExistence type="predicted"/>
<reference evidence="4" key="1">
    <citation type="submission" date="2016-06" db="UniProtKB">
        <authorList>
            <consortium name="WormBaseParasite"/>
        </authorList>
    </citation>
    <scope>IDENTIFICATION</scope>
</reference>
<keyword evidence="3" id="KW-1185">Reference proteome</keyword>
<dbReference type="Proteomes" id="UP000270296">
    <property type="component" value="Unassembled WGS sequence"/>
</dbReference>
<evidence type="ECO:0000256" key="1">
    <source>
        <dbReference type="SAM" id="MobiDB-lite"/>
    </source>
</evidence>
<evidence type="ECO:0000313" key="2">
    <source>
        <dbReference type="EMBL" id="VDO82690.1"/>
    </source>
</evidence>
<dbReference type="GO" id="GO:0032880">
    <property type="term" value="P:regulation of protein localization"/>
    <property type="evidence" value="ECO:0007669"/>
    <property type="project" value="TreeGrafter"/>
</dbReference>
<dbReference type="PANTHER" id="PTHR10398">
    <property type="entry name" value="AFADIN"/>
    <property type="match status" value="1"/>
</dbReference>
<dbReference type="EMBL" id="UZAM01000787">
    <property type="protein sequence ID" value="VDO82690.1"/>
    <property type="molecule type" value="Genomic_DNA"/>
</dbReference>
<dbReference type="OrthoDB" id="5856992at2759"/>
<organism evidence="4">
    <name type="scientific">Soboliphyme baturini</name>
    <dbReference type="NCBI Taxonomy" id="241478"/>
    <lineage>
        <taxon>Eukaryota</taxon>
        <taxon>Metazoa</taxon>
        <taxon>Ecdysozoa</taxon>
        <taxon>Nematoda</taxon>
        <taxon>Enoplea</taxon>
        <taxon>Dorylaimia</taxon>
        <taxon>Dioctophymatida</taxon>
        <taxon>Dioctophymatoidea</taxon>
        <taxon>Soboliphymatidae</taxon>
        <taxon>Soboliphyme</taxon>
    </lineage>
</organism>
<dbReference type="GO" id="GO:0005912">
    <property type="term" value="C:adherens junction"/>
    <property type="evidence" value="ECO:0007669"/>
    <property type="project" value="TreeGrafter"/>
</dbReference>
<dbReference type="PANTHER" id="PTHR10398:SF2">
    <property type="entry name" value="AFADIN"/>
    <property type="match status" value="1"/>
</dbReference>
<dbReference type="GO" id="GO:0050839">
    <property type="term" value="F:cell adhesion molecule binding"/>
    <property type="evidence" value="ECO:0007669"/>
    <property type="project" value="TreeGrafter"/>
</dbReference>
<accession>A0A183I9Q7</accession>
<dbReference type="WBParaSite" id="SBAD_0000036901-mRNA-1">
    <property type="protein sequence ID" value="SBAD_0000036901-mRNA-1"/>
    <property type="gene ID" value="SBAD_0000036901"/>
</dbReference>
<dbReference type="AlphaFoldDB" id="A0A183I9Q7"/>
<reference evidence="2 3" key="2">
    <citation type="submission" date="2018-11" db="EMBL/GenBank/DDBJ databases">
        <authorList>
            <consortium name="Pathogen Informatics"/>
        </authorList>
    </citation>
    <scope>NUCLEOTIDE SEQUENCE [LARGE SCALE GENOMIC DNA]</scope>
</reference>
<evidence type="ECO:0000313" key="4">
    <source>
        <dbReference type="WBParaSite" id="SBAD_0000036901-mRNA-1"/>
    </source>
</evidence>
<name>A0A183I9Q7_9BILA</name>
<feature type="region of interest" description="Disordered" evidence="1">
    <location>
        <begin position="1"/>
        <end position="75"/>
    </location>
</feature>
<evidence type="ECO:0000313" key="3">
    <source>
        <dbReference type="Proteomes" id="UP000270296"/>
    </source>
</evidence>
<gene>
    <name evidence="2" type="ORF">SBAD_LOCUS351</name>
</gene>
<dbReference type="InterPro" id="IPR028842">
    <property type="entry name" value="Afadin"/>
</dbReference>
<protein>
    <submittedName>
        <fullName evidence="4">DUF3408 domain-containing protein</fullName>
    </submittedName>
</protein>
<sequence length="156" mass="17553">MKTAVPSLGISVSVAEDPTVRSSLYQESFSDTSAGNGDGYRNHMKLSPVQEGKIEHFSPSEKTQQSSDRSAEPQYVYQNAEEEAPRAQVIGSQEIYKDPRQERLKSQKPFTNQIEGEKLSFKDKMRLFAKEIGESTPKERVRVSSAQRIIEQSLNV</sequence>
<feature type="compositionally biased region" description="Polar residues" evidence="1">
    <location>
        <begin position="20"/>
        <end position="35"/>
    </location>
</feature>